<keyword evidence="2" id="KW-1185">Reference proteome</keyword>
<proteinExistence type="predicted"/>
<gene>
    <name evidence="1" type="ORF">BW731_06995</name>
</gene>
<evidence type="ECO:0000313" key="1">
    <source>
        <dbReference type="EMBL" id="OPF87933.1"/>
    </source>
</evidence>
<dbReference type="InterPro" id="IPR021247">
    <property type="entry name" value="DUF2785"/>
</dbReference>
<comment type="caution">
    <text evidence="1">The sequence shown here is derived from an EMBL/GenBank/DDBJ whole genome shotgun (WGS) entry which is preliminary data.</text>
</comment>
<dbReference type="Proteomes" id="UP000189970">
    <property type="component" value="Unassembled WGS sequence"/>
</dbReference>
<accession>A0A1V4DHI0</accession>
<sequence length="185" mass="21406">MKEKLLTKIQSENDVYIDEEIYWLMDNIGNTDASIRDDIVFNTLANGIVEGMFTDKQFVYIKDKTIEGNLIFYRIEEQLPSTLTRSFTALLNGFIIQSDGDSKSSYHNLLTHDEREYFFNTAIIYLQKEIDKTGYSEIYGWVHAFAHGGDYLSNVMSHDLFTEIDVINSLETIKHVIYSVEKPFG</sequence>
<dbReference type="Pfam" id="PF10978">
    <property type="entry name" value="DUF2785"/>
    <property type="match status" value="1"/>
</dbReference>
<evidence type="ECO:0008006" key="3">
    <source>
        <dbReference type="Google" id="ProtNLM"/>
    </source>
</evidence>
<reference evidence="1 2" key="1">
    <citation type="submission" date="2017-02" db="EMBL/GenBank/DDBJ databases">
        <title>Vagococcus cremeus sp. nov., isolated from the small intestine of a marten, Martes flavigula.</title>
        <authorList>
            <person name="Tak E.J."/>
            <person name="Bae J.-W."/>
        </authorList>
    </citation>
    <scope>NUCLEOTIDE SEQUENCE [LARGE SCALE GENOMIC DNA]</scope>
    <source>
        <strain evidence="1 2">D7T301</strain>
    </source>
</reference>
<dbReference type="AlphaFoldDB" id="A0A1V4DHI0"/>
<name>A0A1V4DHI0_9ENTE</name>
<organism evidence="1 2">
    <name type="scientific">Vagococcus martis</name>
    <dbReference type="NCBI Taxonomy" id="1768210"/>
    <lineage>
        <taxon>Bacteria</taxon>
        <taxon>Bacillati</taxon>
        <taxon>Bacillota</taxon>
        <taxon>Bacilli</taxon>
        <taxon>Lactobacillales</taxon>
        <taxon>Enterococcaceae</taxon>
        <taxon>Vagococcus</taxon>
    </lineage>
</organism>
<dbReference type="EMBL" id="MVAB01000001">
    <property type="protein sequence ID" value="OPF87933.1"/>
    <property type="molecule type" value="Genomic_DNA"/>
</dbReference>
<dbReference type="RefSeq" id="WP_079346837.1">
    <property type="nucleotide sequence ID" value="NZ_MVAB01000001.1"/>
</dbReference>
<evidence type="ECO:0000313" key="2">
    <source>
        <dbReference type="Proteomes" id="UP000189970"/>
    </source>
</evidence>
<protein>
    <recommendedName>
        <fullName evidence="3">DUF2785 domain-containing protein</fullName>
    </recommendedName>
</protein>